<dbReference type="PANTHER" id="PTHR48100">
    <property type="entry name" value="BROAD-SPECIFICITY PHOSPHATASE YOR283W-RELATED"/>
    <property type="match status" value="1"/>
</dbReference>
<dbReference type="AlphaFoldDB" id="A0A1I4FSQ4"/>
<dbReference type="EMBL" id="CP109635">
    <property type="protein sequence ID" value="UYT10946.1"/>
    <property type="molecule type" value="Genomic_DNA"/>
</dbReference>
<dbReference type="OrthoDB" id="9782128at2"/>
<reference evidence="3" key="4">
    <citation type="submission" date="2023-04" db="EMBL/GenBank/DDBJ databases">
        <title>Genomic analysis of Lactococcus garvieae isolates.</title>
        <authorList>
            <person name="Zhanghang C."/>
        </authorList>
    </citation>
    <scope>NUCLEOTIDE SEQUENCE</scope>
    <source>
        <strain evidence="3">ZB-1</strain>
    </source>
</reference>
<feature type="binding site" evidence="2">
    <location>
        <position position="59"/>
    </location>
    <ligand>
        <name>substrate</name>
    </ligand>
</feature>
<name>A0A1I4FSQ4_9LACT</name>
<proteinExistence type="predicted"/>
<reference evidence="6" key="3">
    <citation type="submission" date="2023-02" db="EMBL/GenBank/DDBJ databases">
        <title>Comparative genomics and fermentation flavor characterization of five lactic acid bacteria reveal flavor biosynthesis metabolic pathways in fermented muskmelon puree.</title>
        <authorList>
            <person name="Yuan L."/>
            <person name="Li M."/>
            <person name="Xu X."/>
            <person name="Lao F."/>
            <person name="Wu J."/>
        </authorList>
    </citation>
    <scope>NUCLEOTIDE SEQUENCE</scope>
    <source>
        <strain evidence="6">Pa-2</strain>
    </source>
</reference>
<dbReference type="SMART" id="SM00855">
    <property type="entry name" value="PGAM"/>
    <property type="match status" value="1"/>
</dbReference>
<dbReference type="InterPro" id="IPR050275">
    <property type="entry name" value="PGM_Phosphatase"/>
</dbReference>
<dbReference type="PANTHER" id="PTHR48100:SF1">
    <property type="entry name" value="HISTIDINE PHOSPHATASE FAMILY PROTEIN-RELATED"/>
    <property type="match status" value="1"/>
</dbReference>
<sequence length="198" mass="22107">MKIYFVRHGKTQWNLEKRLQGQKGDSPLLPESYEAIARVNERLGQIVQFDKVISSPQPRAVTTAKLLTALPVKTDNRLSEWNFGQLEGQLVANALLKYPDEMFASRNELQNFDGRHFGAETVAHVLARFDSLASDLKKQEAENILLVGHGASGTAGMRHLAGFPLQELRTAGGLANNSVTVLETKGQRFEMLHWNKVL</sequence>
<dbReference type="Proteomes" id="UP000181969">
    <property type="component" value="Unassembled WGS sequence"/>
</dbReference>
<dbReference type="Pfam" id="PF00300">
    <property type="entry name" value="His_Phos_1"/>
    <property type="match status" value="1"/>
</dbReference>
<dbReference type="EC" id="3.1.3.-" evidence="3"/>
<dbReference type="CDD" id="cd07067">
    <property type="entry name" value="HP_PGM_like"/>
    <property type="match status" value="1"/>
</dbReference>
<feature type="binding site" evidence="2">
    <location>
        <begin position="7"/>
        <end position="14"/>
    </location>
    <ligand>
        <name>substrate</name>
    </ligand>
</feature>
<evidence type="ECO:0000256" key="2">
    <source>
        <dbReference type="PIRSR" id="PIRSR613078-2"/>
    </source>
</evidence>
<evidence type="ECO:0000313" key="4">
    <source>
        <dbReference type="EMBL" id="SFL20623.1"/>
    </source>
</evidence>
<dbReference type="RefSeq" id="WP_004259018.1">
    <property type="nucleotide sequence ID" value="NZ_AP026069.1"/>
</dbReference>
<dbReference type="Proteomes" id="UP001157396">
    <property type="component" value="Unassembled WGS sequence"/>
</dbReference>
<accession>A0A1I4FSQ4</accession>
<dbReference type="GO" id="GO:0005737">
    <property type="term" value="C:cytoplasm"/>
    <property type="evidence" value="ECO:0007669"/>
    <property type="project" value="TreeGrafter"/>
</dbReference>
<dbReference type="GO" id="GO:0016791">
    <property type="term" value="F:phosphatase activity"/>
    <property type="evidence" value="ECO:0007669"/>
    <property type="project" value="TreeGrafter"/>
</dbReference>
<dbReference type="EMBL" id="JARYTV010000004">
    <property type="protein sequence ID" value="MDH7960036.1"/>
    <property type="molecule type" value="Genomic_DNA"/>
</dbReference>
<dbReference type="InterPro" id="IPR013078">
    <property type="entry name" value="His_Pase_superF_clade-1"/>
</dbReference>
<dbReference type="EMBL" id="FOTJ01000002">
    <property type="protein sequence ID" value="SFL20623.1"/>
    <property type="molecule type" value="Genomic_DNA"/>
</dbReference>
<dbReference type="Proteomes" id="UP001164042">
    <property type="component" value="Chromosome"/>
</dbReference>
<feature type="active site" description="Proton donor/acceptor" evidence="1">
    <location>
        <position position="80"/>
    </location>
</feature>
<evidence type="ECO:0000313" key="3">
    <source>
        <dbReference type="EMBL" id="MDH7960036.1"/>
    </source>
</evidence>
<keyword evidence="3" id="KW-0378">Hydrolase</keyword>
<dbReference type="OMA" id="TEWNVAR"/>
<evidence type="ECO:0000313" key="7">
    <source>
        <dbReference type="Proteomes" id="UP000181969"/>
    </source>
</evidence>
<evidence type="ECO:0000256" key="1">
    <source>
        <dbReference type="PIRSR" id="PIRSR613078-1"/>
    </source>
</evidence>
<dbReference type="EMBL" id="CP118627">
    <property type="protein sequence ID" value="WEA14202.1"/>
    <property type="molecule type" value="Genomic_DNA"/>
</dbReference>
<dbReference type="InterPro" id="IPR029033">
    <property type="entry name" value="His_PPase_superfam"/>
</dbReference>
<organism evidence="4 7">
    <name type="scientific">Lactococcus garvieae</name>
    <dbReference type="NCBI Taxonomy" id="1363"/>
    <lineage>
        <taxon>Bacteria</taxon>
        <taxon>Bacillati</taxon>
        <taxon>Bacillota</taxon>
        <taxon>Bacilli</taxon>
        <taxon>Lactobacillales</taxon>
        <taxon>Streptococcaceae</taxon>
        <taxon>Lactococcus</taxon>
    </lineage>
</organism>
<dbReference type="SUPFAM" id="SSF53254">
    <property type="entry name" value="Phosphoglycerate mutase-like"/>
    <property type="match status" value="1"/>
</dbReference>
<dbReference type="GeneID" id="61074775"/>
<dbReference type="Gene3D" id="3.40.50.1240">
    <property type="entry name" value="Phosphoglycerate mutase-like"/>
    <property type="match status" value="1"/>
</dbReference>
<dbReference type="Proteomes" id="UP001217324">
    <property type="component" value="Chromosome"/>
</dbReference>
<feature type="active site" description="Tele-phosphohistidine intermediate" evidence="1">
    <location>
        <position position="8"/>
    </location>
</feature>
<gene>
    <name evidence="5" type="ORF">OF801_03105</name>
    <name evidence="6" type="ORF">PWF74_01555</name>
    <name evidence="3" type="ORF">QHR29_06085</name>
    <name evidence="4" type="ORF">SAMN05216438_102170</name>
</gene>
<protein>
    <submittedName>
        <fullName evidence="3">Histidine phosphatase family protein</fullName>
        <ecNumber evidence="3">3.1.3.-</ecNumber>
    </submittedName>
    <submittedName>
        <fullName evidence="4">Probable phosphoglycerate mutase</fullName>
    </submittedName>
</protein>
<reference evidence="5" key="2">
    <citation type="submission" date="2022-10" db="EMBL/GenBank/DDBJ databases">
        <title>Genome assembly of Lactococcus garvieae isolates from cricket gut.</title>
        <authorList>
            <person name="Luecke A.R."/>
            <person name="Brown A.M.V."/>
            <person name="Wakeman C.A."/>
        </authorList>
    </citation>
    <scope>NUCLEOTIDE SEQUENCE</scope>
    <source>
        <strain evidence="5">Alexii-11_2</strain>
    </source>
</reference>
<evidence type="ECO:0000313" key="5">
    <source>
        <dbReference type="EMBL" id="UYT10946.1"/>
    </source>
</evidence>
<evidence type="ECO:0000313" key="6">
    <source>
        <dbReference type="EMBL" id="WEA14202.1"/>
    </source>
</evidence>
<reference evidence="4 7" key="1">
    <citation type="submission" date="2016-10" db="EMBL/GenBank/DDBJ databases">
        <authorList>
            <person name="de Groot N.N."/>
        </authorList>
    </citation>
    <scope>NUCLEOTIDE SEQUENCE [LARGE SCALE GENOMIC DNA]</scope>
    <source>
        <strain evidence="4 7">M79</strain>
    </source>
</reference>